<dbReference type="Proteomes" id="UP000190166">
    <property type="component" value="Unassembled WGS sequence"/>
</dbReference>
<reference evidence="3 4" key="1">
    <citation type="submission" date="2017-02" db="EMBL/GenBank/DDBJ databases">
        <authorList>
            <person name="Peterson S.W."/>
        </authorList>
    </citation>
    <scope>NUCLEOTIDE SEQUENCE [LARGE SCALE GENOMIC DNA]</scope>
    <source>
        <strain evidence="3 4">DSM 18108</strain>
    </source>
</reference>
<gene>
    <name evidence="3" type="ORF">SAMN05660461_6016</name>
</gene>
<dbReference type="RefSeq" id="WP_079473277.1">
    <property type="nucleotide sequence ID" value="NZ_FUZZ01000006.1"/>
</dbReference>
<feature type="domain" description="DUF4468" evidence="2">
    <location>
        <begin position="33"/>
        <end position="118"/>
    </location>
</feature>
<keyword evidence="1" id="KW-0732">Signal</keyword>
<accession>A0A1T5PBR5</accession>
<dbReference type="AlphaFoldDB" id="A0A1T5PBR5"/>
<evidence type="ECO:0000259" key="2">
    <source>
        <dbReference type="Pfam" id="PF14730"/>
    </source>
</evidence>
<sequence>MKYLIFVLLAAASLSVKAQEITFPKNDAGNIEYTNVIAVDSASEQQLYSRARLFVANAFKSATDVTQLEDPTTFTVVTKGNLPRFYSNPFNKTQGGFVAFKFTVQCREGRYKYSVTDLIHKQSANSTIHDSGGLLTNEVPDCGRLNLPLKSWKRLKVQTDQNINLFINELKQTMAGKKAFSGNDNW</sequence>
<proteinExistence type="predicted"/>
<dbReference type="InterPro" id="IPR027823">
    <property type="entry name" value="DUF4468"/>
</dbReference>
<evidence type="ECO:0000256" key="1">
    <source>
        <dbReference type="SAM" id="SignalP"/>
    </source>
</evidence>
<dbReference type="EMBL" id="FUZZ01000006">
    <property type="protein sequence ID" value="SKD10116.1"/>
    <property type="molecule type" value="Genomic_DNA"/>
</dbReference>
<evidence type="ECO:0000313" key="4">
    <source>
        <dbReference type="Proteomes" id="UP000190166"/>
    </source>
</evidence>
<evidence type="ECO:0000313" key="3">
    <source>
        <dbReference type="EMBL" id="SKD10116.1"/>
    </source>
</evidence>
<feature type="signal peptide" evidence="1">
    <location>
        <begin position="1"/>
        <end position="18"/>
    </location>
</feature>
<organism evidence="3 4">
    <name type="scientific">Chitinophaga ginsengisegetis</name>
    <dbReference type="NCBI Taxonomy" id="393003"/>
    <lineage>
        <taxon>Bacteria</taxon>
        <taxon>Pseudomonadati</taxon>
        <taxon>Bacteroidota</taxon>
        <taxon>Chitinophagia</taxon>
        <taxon>Chitinophagales</taxon>
        <taxon>Chitinophagaceae</taxon>
        <taxon>Chitinophaga</taxon>
    </lineage>
</organism>
<dbReference type="Gene3D" id="3.30.530.80">
    <property type="match status" value="1"/>
</dbReference>
<dbReference type="Pfam" id="PF14730">
    <property type="entry name" value="DUF4468"/>
    <property type="match status" value="1"/>
</dbReference>
<keyword evidence="4" id="KW-1185">Reference proteome</keyword>
<name>A0A1T5PBR5_9BACT</name>
<protein>
    <recommendedName>
        <fullName evidence="2">DUF4468 domain-containing protein</fullName>
    </recommendedName>
</protein>
<feature type="chain" id="PRO_5012256526" description="DUF4468 domain-containing protein" evidence="1">
    <location>
        <begin position="19"/>
        <end position="186"/>
    </location>
</feature>